<reference evidence="2" key="1">
    <citation type="journal article" date="2022" name="Int. J. Mol. Sci.">
        <title>Draft Genome of Tanacetum Coccineum: Genomic Comparison of Closely Related Tanacetum-Family Plants.</title>
        <authorList>
            <person name="Yamashiro T."/>
            <person name="Shiraishi A."/>
            <person name="Nakayama K."/>
            <person name="Satake H."/>
        </authorList>
    </citation>
    <scope>NUCLEOTIDE SEQUENCE</scope>
</reference>
<name>A0ABQ5EEV2_9ASTR</name>
<reference evidence="2" key="2">
    <citation type="submission" date="2022-01" db="EMBL/GenBank/DDBJ databases">
        <authorList>
            <person name="Yamashiro T."/>
            <person name="Shiraishi A."/>
            <person name="Satake H."/>
            <person name="Nakayama K."/>
        </authorList>
    </citation>
    <scope>NUCLEOTIDE SEQUENCE</scope>
</reference>
<proteinExistence type="predicted"/>
<evidence type="ECO:0000256" key="1">
    <source>
        <dbReference type="SAM" id="MobiDB-lite"/>
    </source>
</evidence>
<organism evidence="2 3">
    <name type="scientific">Tanacetum coccineum</name>
    <dbReference type="NCBI Taxonomy" id="301880"/>
    <lineage>
        <taxon>Eukaryota</taxon>
        <taxon>Viridiplantae</taxon>
        <taxon>Streptophyta</taxon>
        <taxon>Embryophyta</taxon>
        <taxon>Tracheophyta</taxon>
        <taxon>Spermatophyta</taxon>
        <taxon>Magnoliopsida</taxon>
        <taxon>eudicotyledons</taxon>
        <taxon>Gunneridae</taxon>
        <taxon>Pentapetalae</taxon>
        <taxon>asterids</taxon>
        <taxon>campanulids</taxon>
        <taxon>Asterales</taxon>
        <taxon>Asteraceae</taxon>
        <taxon>Asteroideae</taxon>
        <taxon>Anthemideae</taxon>
        <taxon>Anthemidinae</taxon>
        <taxon>Tanacetum</taxon>
    </lineage>
</organism>
<comment type="caution">
    <text evidence="2">The sequence shown here is derived from an EMBL/GenBank/DDBJ whole genome shotgun (WGS) entry which is preliminary data.</text>
</comment>
<evidence type="ECO:0000313" key="3">
    <source>
        <dbReference type="Proteomes" id="UP001151760"/>
    </source>
</evidence>
<evidence type="ECO:0000313" key="2">
    <source>
        <dbReference type="EMBL" id="GJT49032.1"/>
    </source>
</evidence>
<feature type="region of interest" description="Disordered" evidence="1">
    <location>
        <begin position="33"/>
        <end position="90"/>
    </location>
</feature>
<feature type="compositionally biased region" description="Polar residues" evidence="1">
    <location>
        <begin position="64"/>
        <end position="87"/>
    </location>
</feature>
<accession>A0ABQ5EEV2</accession>
<feature type="compositionally biased region" description="Low complexity" evidence="1">
    <location>
        <begin position="41"/>
        <end position="52"/>
    </location>
</feature>
<keyword evidence="3" id="KW-1185">Reference proteome</keyword>
<dbReference type="EMBL" id="BQNB010016202">
    <property type="protein sequence ID" value="GJT49032.1"/>
    <property type="molecule type" value="Genomic_DNA"/>
</dbReference>
<gene>
    <name evidence="2" type="ORF">Tco_0975189</name>
</gene>
<sequence>MMREGKGFSGRVTPLFQTMMVQAHEEIDEGSVMPTDLHHTPIIQPSISQPQKQKSRKSKKKNTEVPQPSGSNDNVPDKNIPTTSNDPLLSGEDRLKLTELMDLCTYLQKKVLDLEKAKTAQDSEIASLKKMVKKLERKNMLRNPGIKRLRKEDASKQGRKIADIDADAEVTLIDKTQGRNDDNLMFDTGVLDEQKVEVKKVVSTAEVTTESATTTIDELTLAQTLIKIKAAKPKDKGKAKMIESEKPLKKKYQIMYDQEVALNLQAQLQAELEEEESIDVFMDEFGQKLSKKSLEQEVAKKQKIDDAKVDDDQEEARMKELMIINPDEEEVEIDAIPLATKPSCIVD</sequence>
<dbReference type="Proteomes" id="UP001151760">
    <property type="component" value="Unassembled WGS sequence"/>
</dbReference>
<protein>
    <submittedName>
        <fullName evidence="2">Uncharacterized protein</fullName>
    </submittedName>
</protein>